<dbReference type="EMBL" id="UINC01004747">
    <property type="protein sequence ID" value="SVA16572.1"/>
    <property type="molecule type" value="Genomic_DNA"/>
</dbReference>
<gene>
    <name evidence="1" type="ORF">METZ01_LOCUS69426</name>
</gene>
<accession>A0A381TKE4</accession>
<proteinExistence type="predicted"/>
<organism evidence="1">
    <name type="scientific">marine metagenome</name>
    <dbReference type="NCBI Taxonomy" id="408172"/>
    <lineage>
        <taxon>unclassified sequences</taxon>
        <taxon>metagenomes</taxon>
        <taxon>ecological metagenomes</taxon>
    </lineage>
</organism>
<dbReference type="AlphaFoldDB" id="A0A381TKE4"/>
<feature type="non-terminal residue" evidence="1">
    <location>
        <position position="115"/>
    </location>
</feature>
<evidence type="ECO:0008006" key="2">
    <source>
        <dbReference type="Google" id="ProtNLM"/>
    </source>
</evidence>
<protein>
    <recommendedName>
        <fullName evidence="2">Peptidase M14 carboxypeptidase A domain-containing protein</fullName>
    </recommendedName>
</protein>
<reference evidence="1" key="1">
    <citation type="submission" date="2018-05" db="EMBL/GenBank/DDBJ databases">
        <authorList>
            <person name="Lanie J.A."/>
            <person name="Ng W.-L."/>
            <person name="Kazmierczak K.M."/>
            <person name="Andrzejewski T.M."/>
            <person name="Davidsen T.M."/>
            <person name="Wayne K.J."/>
            <person name="Tettelin H."/>
            <person name="Glass J.I."/>
            <person name="Rusch D."/>
            <person name="Podicherti R."/>
            <person name="Tsui H.-C.T."/>
            <person name="Winkler M.E."/>
        </authorList>
    </citation>
    <scope>NUCLEOTIDE SEQUENCE</scope>
</reference>
<evidence type="ECO:0000313" key="1">
    <source>
        <dbReference type="EMBL" id="SVA16572.1"/>
    </source>
</evidence>
<name>A0A381TKE4_9ZZZZ</name>
<sequence length="115" mass="12721">MRKNIVSTRSFAIALTLAAVLISFLPLVAGAQDSITPPDEFFGHQLGADRILARWDRMVEYFELLEEESDRIEVSNLGPSTEGHPFLLVTISSPENIANLNRIAEISRTLADPRG</sequence>
<dbReference type="SUPFAM" id="SSF53187">
    <property type="entry name" value="Zn-dependent exopeptidases"/>
    <property type="match status" value="1"/>
</dbReference>